<evidence type="ECO:0000313" key="4">
    <source>
        <dbReference type="Proteomes" id="UP000008810"/>
    </source>
</evidence>
<evidence type="ECO:0000256" key="1">
    <source>
        <dbReference type="SAM" id="SignalP"/>
    </source>
</evidence>
<accession>A0A2K2DP85</accession>
<organism evidence="2">
    <name type="scientific">Brachypodium distachyon</name>
    <name type="common">Purple false brome</name>
    <name type="synonym">Trachynia distachya</name>
    <dbReference type="NCBI Taxonomy" id="15368"/>
    <lineage>
        <taxon>Eukaryota</taxon>
        <taxon>Viridiplantae</taxon>
        <taxon>Streptophyta</taxon>
        <taxon>Embryophyta</taxon>
        <taxon>Tracheophyta</taxon>
        <taxon>Spermatophyta</taxon>
        <taxon>Magnoliopsida</taxon>
        <taxon>Liliopsida</taxon>
        <taxon>Poales</taxon>
        <taxon>Poaceae</taxon>
        <taxon>BOP clade</taxon>
        <taxon>Pooideae</taxon>
        <taxon>Stipodae</taxon>
        <taxon>Brachypodieae</taxon>
        <taxon>Brachypodium</taxon>
    </lineage>
</organism>
<dbReference type="AlphaFoldDB" id="A0A2K2DP85"/>
<dbReference type="EMBL" id="CM000880">
    <property type="protein sequence ID" value="PNT76096.1"/>
    <property type="molecule type" value="Genomic_DNA"/>
</dbReference>
<protein>
    <recommendedName>
        <fullName evidence="5">Secreted protein</fullName>
    </recommendedName>
</protein>
<evidence type="ECO:0008006" key="5">
    <source>
        <dbReference type="Google" id="ProtNLM"/>
    </source>
</evidence>
<dbReference type="EnsemblPlants" id="PNT76096">
    <property type="protein sequence ID" value="PNT76096"/>
    <property type="gene ID" value="BRADI_1g43975v3"/>
</dbReference>
<evidence type="ECO:0000313" key="2">
    <source>
        <dbReference type="EMBL" id="PNT76096.1"/>
    </source>
</evidence>
<dbReference type="Gramene" id="PNT76096">
    <property type="protein sequence ID" value="PNT76096"/>
    <property type="gene ID" value="BRADI_1g43975v3"/>
</dbReference>
<reference evidence="3" key="3">
    <citation type="submission" date="2018-08" db="UniProtKB">
        <authorList>
            <consortium name="EnsemblPlants"/>
        </authorList>
    </citation>
    <scope>IDENTIFICATION</scope>
    <source>
        <strain evidence="3">cv. Bd21</strain>
    </source>
</reference>
<keyword evidence="1" id="KW-0732">Signal</keyword>
<dbReference type="InParanoid" id="A0A2K2DP85"/>
<evidence type="ECO:0000313" key="3">
    <source>
        <dbReference type="EnsemblPlants" id="PNT76096"/>
    </source>
</evidence>
<proteinExistence type="predicted"/>
<feature type="chain" id="PRO_5036043428" description="Secreted protein" evidence="1">
    <location>
        <begin position="30"/>
        <end position="101"/>
    </location>
</feature>
<sequence>MVALPPFCFVSLQLYVCTVTSVKVQETRARKPDMQSRGSGCRSIVHASFCWVDKRRRRMRERARICYPLALLVAGSHILIRETDRDGARILRHMRVSPLGF</sequence>
<feature type="signal peptide" evidence="1">
    <location>
        <begin position="1"/>
        <end position="29"/>
    </location>
</feature>
<reference evidence="2" key="2">
    <citation type="submission" date="2017-06" db="EMBL/GenBank/DDBJ databases">
        <title>WGS assembly of Brachypodium distachyon.</title>
        <authorList>
            <consortium name="The International Brachypodium Initiative"/>
            <person name="Lucas S."/>
            <person name="Harmon-Smith M."/>
            <person name="Lail K."/>
            <person name="Tice H."/>
            <person name="Grimwood J."/>
            <person name="Bruce D."/>
            <person name="Barry K."/>
            <person name="Shu S."/>
            <person name="Lindquist E."/>
            <person name="Wang M."/>
            <person name="Pitluck S."/>
            <person name="Vogel J.P."/>
            <person name="Garvin D.F."/>
            <person name="Mockler T.C."/>
            <person name="Schmutz J."/>
            <person name="Rokhsar D."/>
            <person name="Bevan M.W."/>
        </authorList>
    </citation>
    <scope>NUCLEOTIDE SEQUENCE</scope>
    <source>
        <strain evidence="2">Bd21</strain>
    </source>
</reference>
<keyword evidence="4" id="KW-1185">Reference proteome</keyword>
<dbReference type="Proteomes" id="UP000008810">
    <property type="component" value="Chromosome 1"/>
</dbReference>
<reference evidence="2 3" key="1">
    <citation type="journal article" date="2010" name="Nature">
        <title>Genome sequencing and analysis of the model grass Brachypodium distachyon.</title>
        <authorList>
            <consortium name="International Brachypodium Initiative"/>
        </authorList>
    </citation>
    <scope>NUCLEOTIDE SEQUENCE [LARGE SCALE GENOMIC DNA]</scope>
    <source>
        <strain evidence="2 3">Bd21</strain>
    </source>
</reference>
<name>A0A2K2DP85_BRADI</name>
<gene>
    <name evidence="2" type="ORF">BRADI_1g43975v3</name>
</gene>